<dbReference type="Proteomes" id="UP001165367">
    <property type="component" value="Unassembled WGS sequence"/>
</dbReference>
<evidence type="ECO:0000313" key="2">
    <source>
        <dbReference type="Proteomes" id="UP001165367"/>
    </source>
</evidence>
<keyword evidence="2" id="KW-1185">Reference proteome</keyword>
<dbReference type="Pfam" id="PF20325">
    <property type="entry name" value="DUF6620"/>
    <property type="match status" value="1"/>
</dbReference>
<sequence length="192" mass="21746">MSNPLLEPIHGVSLYDYAAISAKMASGIDVKEICKKLGIEPAVFEEASALWVTRMQEDGTWEVTTQFGQYFGDAENHPKLKDLQPEVSDEGKDNLQKMTTDRYFYEELNGARQAAYEYGYDGAQWIQDNFGISLGDFQGVAMKWMQVQNQEMSGGNYENIQHYVDHQQKKQQEYAAKFAAEQGGNVADDVEF</sequence>
<dbReference type="EMBL" id="JAKLTR010000030">
    <property type="protein sequence ID" value="MCG2618012.1"/>
    <property type="molecule type" value="Genomic_DNA"/>
</dbReference>
<reference evidence="1" key="1">
    <citation type="submission" date="2022-01" db="EMBL/GenBank/DDBJ databases">
        <authorList>
            <person name="Jo J.-H."/>
            <person name="Im W.-T."/>
        </authorList>
    </citation>
    <scope>NUCLEOTIDE SEQUENCE</scope>
    <source>
        <strain evidence="1">NA20</strain>
    </source>
</reference>
<gene>
    <name evidence="1" type="ORF">LZZ85_27160</name>
</gene>
<proteinExistence type="predicted"/>
<protein>
    <submittedName>
        <fullName evidence="1">Uncharacterized protein</fullName>
    </submittedName>
</protein>
<organism evidence="1 2">
    <name type="scientific">Terrimonas ginsenosidimutans</name>
    <dbReference type="NCBI Taxonomy" id="2908004"/>
    <lineage>
        <taxon>Bacteria</taxon>
        <taxon>Pseudomonadati</taxon>
        <taxon>Bacteroidota</taxon>
        <taxon>Chitinophagia</taxon>
        <taxon>Chitinophagales</taxon>
        <taxon>Chitinophagaceae</taxon>
        <taxon>Terrimonas</taxon>
    </lineage>
</organism>
<accession>A0ABS9L094</accession>
<name>A0ABS9L094_9BACT</name>
<dbReference type="RefSeq" id="WP_237877059.1">
    <property type="nucleotide sequence ID" value="NZ_JAKLTR010000030.1"/>
</dbReference>
<comment type="caution">
    <text evidence="1">The sequence shown here is derived from an EMBL/GenBank/DDBJ whole genome shotgun (WGS) entry which is preliminary data.</text>
</comment>
<dbReference type="InterPro" id="IPR046728">
    <property type="entry name" value="DUF6620"/>
</dbReference>
<evidence type="ECO:0000313" key="1">
    <source>
        <dbReference type="EMBL" id="MCG2618012.1"/>
    </source>
</evidence>